<dbReference type="Gene3D" id="3.30.420.240">
    <property type="match status" value="1"/>
</dbReference>
<protein>
    <submittedName>
        <fullName evidence="4">Phage uncharacterized protein (Putative large terminase), C-terminal domain-containing protein</fullName>
    </submittedName>
</protein>
<dbReference type="STRING" id="555512.SAMN04487993_1008213"/>
<evidence type="ECO:0000259" key="3">
    <source>
        <dbReference type="Pfam" id="PF17289"/>
    </source>
</evidence>
<dbReference type="InterPro" id="IPR035421">
    <property type="entry name" value="Terminase_6C"/>
</dbReference>
<feature type="domain" description="Terminase large subunit gp17-like C-terminal" evidence="3">
    <location>
        <begin position="329"/>
        <end position="472"/>
    </location>
</feature>
<evidence type="ECO:0000256" key="2">
    <source>
        <dbReference type="SAM" id="MobiDB-lite"/>
    </source>
</evidence>
<keyword evidence="5" id="KW-1185">Reference proteome</keyword>
<keyword evidence="1" id="KW-1188">Viral release from host cell</keyword>
<organism evidence="4 5">
    <name type="scientific">Salipiger marinus</name>
    <dbReference type="NCBI Taxonomy" id="555512"/>
    <lineage>
        <taxon>Bacteria</taxon>
        <taxon>Pseudomonadati</taxon>
        <taxon>Pseudomonadota</taxon>
        <taxon>Alphaproteobacteria</taxon>
        <taxon>Rhodobacterales</taxon>
        <taxon>Roseobacteraceae</taxon>
        <taxon>Salipiger</taxon>
    </lineage>
</organism>
<reference evidence="4 5" key="1">
    <citation type="submission" date="2016-10" db="EMBL/GenBank/DDBJ databases">
        <authorList>
            <person name="de Groot N.N."/>
        </authorList>
    </citation>
    <scope>NUCLEOTIDE SEQUENCE [LARGE SCALE GENOMIC DNA]</scope>
    <source>
        <strain evidence="4 5">DSM 26424</strain>
    </source>
</reference>
<proteinExistence type="predicted"/>
<dbReference type="Pfam" id="PF17289">
    <property type="entry name" value="Terminase_6C"/>
    <property type="match status" value="1"/>
</dbReference>
<evidence type="ECO:0000313" key="5">
    <source>
        <dbReference type="Proteomes" id="UP000199093"/>
    </source>
</evidence>
<evidence type="ECO:0000313" key="4">
    <source>
        <dbReference type="EMBL" id="SDI70323.1"/>
    </source>
</evidence>
<evidence type="ECO:0000256" key="1">
    <source>
        <dbReference type="ARBA" id="ARBA00022612"/>
    </source>
</evidence>
<gene>
    <name evidence="4" type="ORF">SAMN04487993_1008213</name>
</gene>
<name>A0A1G8MR49_9RHOB</name>
<dbReference type="EMBL" id="FNEJ01000008">
    <property type="protein sequence ID" value="SDI70323.1"/>
    <property type="molecule type" value="Genomic_DNA"/>
</dbReference>
<dbReference type="Proteomes" id="UP000199093">
    <property type="component" value="Unassembled WGS sequence"/>
</dbReference>
<sequence>MPDGADLEYLALLEEEDRRASQKSFLRYYMRMTGFEPPAHVKLACRLAQRIEEDVVDRAMVFMPPRHVKTTLFSHLFPSWVIGRHPQSPVMGVAHTDRYAKKIGSKVRGYMRNPAWPWPEVSLSSDTAAKEAFATAQGGEYNAFGMFGGNQHGNPAEWLIMDDIIKGRKIAMSPHMRDEAWETYRTDLLSRLQGRRKQLMIFTRWHMDDPAGRILPIDFDGRTGWYRDRETGEKWFVLSLPAVAERDDDPLGREIGDWLWPEAFGEKELGGIRKRGGWVWSALFQQHPSPEEGLMFTAEHLAARFNPGTLDRTSLQIYISSDYATTDEAGAPDPDYTVHMVWGVDPDWNIYLLDGWRGRREADKWVREFLRLVKKWKPIRAVEEQGQIIKSVGPFLKMMMRQQRVFVQRTQITSSTSKEQRAHSLLGMASMGKMYLPQRDKISGEFLSFVDAFEQELMQFPTGRHDDTVDAATLLGRFLDRMIEGRRPEGKVSPHGDTLDDLWSRHDEERPEDW</sequence>
<dbReference type="OrthoDB" id="9771580at2"/>
<dbReference type="RefSeq" id="WP_089846996.1">
    <property type="nucleotide sequence ID" value="NZ_FNEJ01000008.1"/>
</dbReference>
<feature type="region of interest" description="Disordered" evidence="2">
    <location>
        <begin position="486"/>
        <end position="514"/>
    </location>
</feature>
<dbReference type="AlphaFoldDB" id="A0A1G8MR49"/>
<accession>A0A1G8MR49</accession>